<feature type="region of interest" description="Disordered" evidence="9">
    <location>
        <begin position="481"/>
        <end position="556"/>
    </location>
</feature>
<feature type="compositionally biased region" description="Basic residues" evidence="9">
    <location>
        <begin position="532"/>
        <end position="541"/>
    </location>
</feature>
<name>A0A0N4ZYD2_PARTI</name>
<feature type="domain" description="UmuC" evidence="10">
    <location>
        <begin position="9"/>
        <end position="261"/>
    </location>
</feature>
<dbReference type="Gene3D" id="3.30.1490.100">
    <property type="entry name" value="DNA polymerase, Y-family, little finger domain"/>
    <property type="match status" value="1"/>
</dbReference>
<keyword evidence="8" id="KW-0539">Nucleus</keyword>
<evidence type="ECO:0000313" key="11">
    <source>
        <dbReference type="Proteomes" id="UP000038045"/>
    </source>
</evidence>
<reference evidence="12" key="1">
    <citation type="submission" date="2017-02" db="UniProtKB">
        <authorList>
            <consortium name="WormBaseParasite"/>
        </authorList>
    </citation>
    <scope>IDENTIFICATION</scope>
</reference>
<dbReference type="GO" id="GO:0003684">
    <property type="term" value="F:damaged DNA binding"/>
    <property type="evidence" value="ECO:0007669"/>
    <property type="project" value="InterPro"/>
</dbReference>
<dbReference type="GO" id="GO:0046872">
    <property type="term" value="F:metal ion binding"/>
    <property type="evidence" value="ECO:0007669"/>
    <property type="project" value="UniProtKB-KW"/>
</dbReference>
<keyword evidence="3" id="KW-0548">Nucleotidyltransferase</keyword>
<dbReference type="Pfam" id="PF00817">
    <property type="entry name" value="IMS"/>
    <property type="match status" value="1"/>
</dbReference>
<dbReference type="WBParaSite" id="PTRK_0001380300.1">
    <property type="protein sequence ID" value="PTRK_0001380300.1"/>
    <property type="gene ID" value="PTRK_0001380300"/>
</dbReference>
<dbReference type="PANTHER" id="PTHR45873">
    <property type="entry name" value="DNA POLYMERASE ETA"/>
    <property type="match status" value="1"/>
</dbReference>
<evidence type="ECO:0000256" key="8">
    <source>
        <dbReference type="ARBA" id="ARBA00023242"/>
    </source>
</evidence>
<keyword evidence="11" id="KW-1185">Reference proteome</keyword>
<dbReference type="Pfam" id="PF21704">
    <property type="entry name" value="POLH-Rev1_HhH"/>
    <property type="match status" value="1"/>
</dbReference>
<dbReference type="GO" id="GO:0005634">
    <property type="term" value="C:nucleus"/>
    <property type="evidence" value="ECO:0007669"/>
    <property type="project" value="UniProtKB-SubCell"/>
</dbReference>
<organism evidence="11 12">
    <name type="scientific">Parastrongyloides trichosuri</name>
    <name type="common">Possum-specific nematode worm</name>
    <dbReference type="NCBI Taxonomy" id="131310"/>
    <lineage>
        <taxon>Eukaryota</taxon>
        <taxon>Metazoa</taxon>
        <taxon>Ecdysozoa</taxon>
        <taxon>Nematoda</taxon>
        <taxon>Chromadorea</taxon>
        <taxon>Rhabditida</taxon>
        <taxon>Tylenchina</taxon>
        <taxon>Panagrolaimomorpha</taxon>
        <taxon>Strongyloidoidea</taxon>
        <taxon>Strongyloididae</taxon>
        <taxon>Parastrongyloides</taxon>
    </lineage>
</organism>
<protein>
    <submittedName>
        <fullName evidence="12">UmuC domain-containing protein</fullName>
    </submittedName>
</protein>
<dbReference type="SUPFAM" id="SSF56672">
    <property type="entry name" value="DNA/RNA polymerases"/>
    <property type="match status" value="1"/>
</dbReference>
<dbReference type="InterPro" id="IPR043128">
    <property type="entry name" value="Rev_trsase/Diguanyl_cyclase"/>
</dbReference>
<dbReference type="Gene3D" id="3.40.1170.60">
    <property type="match status" value="1"/>
</dbReference>
<evidence type="ECO:0000259" key="10">
    <source>
        <dbReference type="PROSITE" id="PS50173"/>
    </source>
</evidence>
<dbReference type="GO" id="GO:0003887">
    <property type="term" value="F:DNA-directed DNA polymerase activity"/>
    <property type="evidence" value="ECO:0007669"/>
    <property type="project" value="TreeGrafter"/>
</dbReference>
<comment type="subcellular location">
    <subcellularLocation>
        <location evidence="1">Nucleus</location>
    </subcellularLocation>
</comment>
<dbReference type="FunFam" id="3.40.1170.60:FF:000003">
    <property type="entry name" value="DNA polymerase eta"/>
    <property type="match status" value="1"/>
</dbReference>
<evidence type="ECO:0000313" key="12">
    <source>
        <dbReference type="WBParaSite" id="PTRK_0001380300.1"/>
    </source>
</evidence>
<dbReference type="GO" id="GO:0005657">
    <property type="term" value="C:replication fork"/>
    <property type="evidence" value="ECO:0007669"/>
    <property type="project" value="TreeGrafter"/>
</dbReference>
<dbReference type="PIRSF" id="PIRSF036603">
    <property type="entry name" value="DPol_eta"/>
    <property type="match status" value="1"/>
</dbReference>
<dbReference type="STRING" id="131310.A0A0N4ZYD2"/>
<dbReference type="GO" id="GO:0009314">
    <property type="term" value="P:response to radiation"/>
    <property type="evidence" value="ECO:0007669"/>
    <property type="project" value="TreeGrafter"/>
</dbReference>
<keyword evidence="5" id="KW-0227">DNA damage</keyword>
<dbReference type="GO" id="GO:0035861">
    <property type="term" value="C:site of double-strand break"/>
    <property type="evidence" value="ECO:0007669"/>
    <property type="project" value="TreeGrafter"/>
</dbReference>
<proteinExistence type="predicted"/>
<evidence type="ECO:0000256" key="9">
    <source>
        <dbReference type="SAM" id="MobiDB-lite"/>
    </source>
</evidence>
<dbReference type="GO" id="GO:0006281">
    <property type="term" value="P:DNA repair"/>
    <property type="evidence" value="ECO:0007669"/>
    <property type="project" value="UniProtKB-KW"/>
</dbReference>
<evidence type="ECO:0000256" key="6">
    <source>
        <dbReference type="ARBA" id="ARBA00022842"/>
    </source>
</evidence>
<dbReference type="AlphaFoldDB" id="A0A0N4ZYD2"/>
<evidence type="ECO:0000256" key="1">
    <source>
        <dbReference type="ARBA" id="ARBA00004123"/>
    </source>
</evidence>
<evidence type="ECO:0000256" key="5">
    <source>
        <dbReference type="ARBA" id="ARBA00022763"/>
    </source>
</evidence>
<keyword evidence="2" id="KW-0808">Transferase</keyword>
<dbReference type="Gene3D" id="1.10.150.20">
    <property type="entry name" value="5' to 3' exonuclease, C-terminal subdomain"/>
    <property type="match status" value="1"/>
</dbReference>
<evidence type="ECO:0000256" key="4">
    <source>
        <dbReference type="ARBA" id="ARBA00022723"/>
    </source>
</evidence>
<keyword evidence="4" id="KW-0479">Metal-binding</keyword>
<dbReference type="InterPro" id="IPR043502">
    <property type="entry name" value="DNA/RNA_pol_sf"/>
</dbReference>
<dbReference type="PROSITE" id="PS50173">
    <property type="entry name" value="UMUC"/>
    <property type="match status" value="1"/>
</dbReference>
<dbReference type="PANTHER" id="PTHR45873:SF1">
    <property type="entry name" value="DNA POLYMERASE ETA"/>
    <property type="match status" value="1"/>
</dbReference>
<dbReference type="Proteomes" id="UP000038045">
    <property type="component" value="Unplaced"/>
</dbReference>
<dbReference type="GO" id="GO:0042276">
    <property type="term" value="P:error-prone translesion synthesis"/>
    <property type="evidence" value="ECO:0007669"/>
    <property type="project" value="TreeGrafter"/>
</dbReference>
<dbReference type="Gene3D" id="3.30.70.270">
    <property type="match status" value="1"/>
</dbReference>
<accession>A0A0N4ZYD2</accession>
<evidence type="ECO:0000256" key="7">
    <source>
        <dbReference type="ARBA" id="ARBA00023204"/>
    </source>
</evidence>
<dbReference type="InterPro" id="IPR001126">
    <property type="entry name" value="UmuC"/>
</dbReference>
<sequence>MFQSTYRFIALLDVDAFFAQAEQVLDPTLRGKPVVVLQSMEYSDGQVIALSYEAKALGLKRGMKKREVVGVGPHINIRKMPLSTNSSSSDRTKYEMESMKIFNVLKEFANNTTIEKASIDEMYFDLTDHVNDIMKNSFDDFLNKMLKDNTIFERCYLASINDINEDIEEGKRILMERFSKAVDEDDKETVAFYIAFYEVYRLRMLIKEKTNYETSVGVSYSKKISKYVCKRHRPFSMTLMLPEEFNNVFGEAKITEITGFGGKLGEWIVDKLGVETIKEVNEITDLQLCEHFSPDEIRRIRSICHGGINDEVKARSRNSDLSCSKTFRDGCSNIDVLQKHLEGIAKDFQIKLNYERDHCKREPTSFSLNYNVLNQYSNVLIKRKVLAMRGHNYESYLPKIAINALKEMADELKKTPIICIGFTASKFEDISKKIPITNFFTKVGETRKRKVSEEGSLESEKKRSSLLLKDNTKKMEEILISDDDEEVNDKGNEEVCKSGSQSNESEQENLRKQEDSDDDIQVIKVVRPSKKDAKKSKKKKMNNKDSDKKKPIITKQLKQGRGSIEYYFSK</sequence>
<keyword evidence="6" id="KW-0460">Magnesium</keyword>
<evidence type="ECO:0000256" key="3">
    <source>
        <dbReference type="ARBA" id="ARBA00022695"/>
    </source>
</evidence>
<evidence type="ECO:0000256" key="2">
    <source>
        <dbReference type="ARBA" id="ARBA00022679"/>
    </source>
</evidence>
<dbReference type="InterPro" id="IPR052230">
    <property type="entry name" value="DNA_polymerase_eta"/>
</dbReference>
<dbReference type="InterPro" id="IPR036775">
    <property type="entry name" value="DNA_pol_Y-fam_lit_finger_sf"/>
</dbReference>
<keyword evidence="7" id="KW-0234">DNA repair</keyword>